<dbReference type="InterPro" id="IPR000330">
    <property type="entry name" value="SNF2_N"/>
</dbReference>
<dbReference type="WormBase" id="CBG00336a">
    <property type="protein sequence ID" value="CBP41500"/>
    <property type="gene ID" value="WBGene00023742"/>
    <property type="gene designation" value="Cbr-rad-54.B"/>
</dbReference>
<dbReference type="PANTHER" id="PTHR45629:SF7">
    <property type="entry name" value="DNA EXCISION REPAIR PROTEIN ERCC-6-RELATED"/>
    <property type="match status" value="1"/>
</dbReference>
<keyword evidence="4" id="KW-0498">Mitosis</keyword>
<feature type="compositionally biased region" description="Basic and acidic residues" evidence="9">
    <location>
        <begin position="1000"/>
        <end position="1011"/>
    </location>
</feature>
<dbReference type="InterPro" id="IPR001650">
    <property type="entry name" value="Helicase_C-like"/>
</dbReference>
<dbReference type="InParanoid" id="A8WMV0"/>
<comment type="function">
    <text evidence="7">Involved in mitotic DNA repair and meiotic recombination. Functions in the recombinational DNA repair pathway. Essential for interhomolog gene conversion (GC), but may have a less important role in intersister GC than spn-A/Rad51. In the presence of DNA, spn-A/Rad51 enhances the ATPase activity of okr/Rad54.</text>
</comment>
<feature type="compositionally biased region" description="Acidic residues" evidence="9">
    <location>
        <begin position="917"/>
        <end position="937"/>
    </location>
</feature>
<dbReference type="GO" id="GO:0016787">
    <property type="term" value="F:hydrolase activity"/>
    <property type="evidence" value="ECO:0007669"/>
    <property type="project" value="UniProtKB-KW"/>
</dbReference>
<dbReference type="GO" id="GO:0007131">
    <property type="term" value="P:reciprocal meiotic recombination"/>
    <property type="evidence" value="ECO:0000318"/>
    <property type="project" value="GO_Central"/>
</dbReference>
<dbReference type="eggNOG" id="KOG0390">
    <property type="taxonomic scope" value="Eukaryota"/>
</dbReference>
<dbReference type="GO" id="GO:0005524">
    <property type="term" value="F:ATP binding"/>
    <property type="evidence" value="ECO:0007669"/>
    <property type="project" value="InterPro"/>
</dbReference>
<comment type="subunit">
    <text evidence="1">Interacts (via N-terminus) with spn-A/Rad51.</text>
</comment>
<sequence>MSRVALNMDSYEGNDTPSVEIARFVVLYGKASTRKHKIWEGDGLLVCYGDSCMLKSEDERDVICRSSALKNLDQLDDGRVINIGSWSVQIQEQVATRAQPRHPPALSEPIESQPTSSGILSERNPGKFKAQRPQIPPTAENGVAQMEIEEKPGNLGRKRASLSNPFLGKETPMSLPKRSTFVPPLIDVNATSSAPDGSSNVIQQKIPPFILNEQDILDRKTSSAIIVDPRFARHLRDHQKEGIKFIFDRLKVGEGKCAPLIKLKFQEEMGGAILADDMGLGKSIQTMAATWKKQNGLEGVIRLSFDLPICIDGPIHLWIVLDGKVLATNHTVSLEPLAAELLGGTDKTCASLGLIWQELGKSGQSLGKLRQRLGESRTKLKHALTGSKTVSQIAQSCLIIVPSSLVNNWKSEFEKWWRLMRFPAVIALTAMDIKSYQTTIKTMPYLVISYDLAQRHVEKLRACRFDVMVCDEGHKLKNLDGRLRKTLLSLEIPRRLILTGTPMQNDFDEFYSILNFVCPAKFDSLPRFRLMCNDDVEQLNEIIDECMLRRTAADVNLTHLPEKHEYILFCAASRIQKAIHSEICDYMTGDPLSLIFFARQLANHPKLLLDNLREKNSKTGEKSLKQAQKHTALLLAFDGPNMPRGAAKESGKLYALADMLKCFRMLQECTVVVSNYIETLDMIEQLCAYLEFRVFRLDGKTQVQDRQKLVRNFNDQRDPSNIFLLSTKAGGVGLNLIGASRLVLFDSDWNPANDQQAMARIWRDGQVRPCHIYRLITTGTIEEKMLQRQIKKTGLGCVIDAIEVGDTVSTFTDEDLKDIFTFTGDDTECNTHDLCDCSCDGTGMLESEMDEETEEENNTVENMDPSFGLPKREDVAGIMPEDDDVDDGDIANMEDFDEKVLKTDDVAKAPKKRNWDSDDEDDDEEVDDEELEEETDSETIGFKCNYISNADKLKAKQPKSIGYNNEEDDDEVVQDSPDVFANLVKEEGENSGKKSRNPKKSAEKGKKKEPSRTIASLAELSRWRHFSPRHPDTWHHFMVNAGLSQVDTDVDLTFAFYQESKF</sequence>
<evidence type="ECO:0000259" key="10">
    <source>
        <dbReference type="PROSITE" id="PS51192"/>
    </source>
</evidence>
<feature type="region of interest" description="Disordered" evidence="9">
    <location>
        <begin position="984"/>
        <end position="1012"/>
    </location>
</feature>
<dbReference type="AlphaFoldDB" id="A8WMV0"/>
<dbReference type="GO" id="GO:0051301">
    <property type="term" value="P:cell division"/>
    <property type="evidence" value="ECO:0007669"/>
    <property type="project" value="UniProtKB-KW"/>
</dbReference>
<dbReference type="FunCoup" id="A8WMV0">
    <property type="interactions" value="96"/>
</dbReference>
<dbReference type="Pfam" id="PF00176">
    <property type="entry name" value="SNF2-rel_dom"/>
    <property type="match status" value="1"/>
</dbReference>
<accession>A8WMV0</accession>
<dbReference type="STRING" id="6238.A8WMV0"/>
<dbReference type="SMART" id="SM00487">
    <property type="entry name" value="DEXDc"/>
    <property type="match status" value="1"/>
</dbReference>
<keyword evidence="3" id="KW-0132">Cell division</keyword>
<dbReference type="PROSITE" id="PS51192">
    <property type="entry name" value="HELICASE_ATP_BIND_1"/>
    <property type="match status" value="1"/>
</dbReference>
<dbReference type="PROSITE" id="PS51194">
    <property type="entry name" value="HELICASE_CTER"/>
    <property type="match status" value="1"/>
</dbReference>
<evidence type="ECO:0000259" key="11">
    <source>
        <dbReference type="PROSITE" id="PS51194"/>
    </source>
</evidence>
<dbReference type="Proteomes" id="UP000008549">
    <property type="component" value="Unassembled WGS sequence"/>
</dbReference>
<dbReference type="GO" id="GO:0015616">
    <property type="term" value="F:DNA translocase activity"/>
    <property type="evidence" value="ECO:0000318"/>
    <property type="project" value="GO_Central"/>
</dbReference>
<evidence type="ECO:0000313" key="12">
    <source>
        <dbReference type="EMBL" id="CAP21805.2"/>
    </source>
</evidence>
<evidence type="ECO:0000256" key="2">
    <source>
        <dbReference type="ARBA" id="ARBA00015341"/>
    </source>
</evidence>
<dbReference type="InterPro" id="IPR050496">
    <property type="entry name" value="SNF2_RAD54_helicase_repair"/>
</dbReference>
<evidence type="ECO:0000313" key="14">
    <source>
        <dbReference type="WormBase" id="CBG00336a"/>
    </source>
</evidence>
<evidence type="ECO:0000256" key="5">
    <source>
        <dbReference type="ARBA" id="ARBA00022801"/>
    </source>
</evidence>
<gene>
    <name evidence="14" type="primary">rad-54.b</name>
    <name evidence="12 14" type="ORF">CBG00336</name>
    <name evidence="12" type="ORF">CBG_00336</name>
</gene>
<dbReference type="InterPro" id="IPR014001">
    <property type="entry name" value="Helicase_ATP-bd"/>
</dbReference>
<evidence type="ECO:0000313" key="13">
    <source>
        <dbReference type="Proteomes" id="UP000008549"/>
    </source>
</evidence>
<keyword evidence="5" id="KW-0378">Hydrolase</keyword>
<feature type="domain" description="Helicase ATP-binding" evidence="10">
    <location>
        <begin position="363"/>
        <end position="520"/>
    </location>
</feature>
<feature type="region of interest" description="Disordered" evidence="9">
    <location>
        <begin position="95"/>
        <end position="136"/>
    </location>
</feature>
<dbReference type="HOGENOM" id="CLU_000315_10_3_1"/>
<feature type="compositionally biased region" description="Polar residues" evidence="9">
    <location>
        <begin position="110"/>
        <end position="119"/>
    </location>
</feature>
<dbReference type="GO" id="GO:0000724">
    <property type="term" value="P:double-strand break repair via homologous recombination"/>
    <property type="evidence" value="ECO:0000318"/>
    <property type="project" value="GO_Central"/>
</dbReference>
<keyword evidence="6" id="KW-0131">Cell cycle</keyword>
<evidence type="ECO:0000256" key="1">
    <source>
        <dbReference type="ARBA" id="ARBA00011467"/>
    </source>
</evidence>
<protein>
    <recommendedName>
        <fullName evidence="2">DNA repair and recombination protein RAD54-like</fullName>
    </recommendedName>
    <alternativeName>
        <fullName evidence="8">Protein okra</fullName>
    </alternativeName>
</protein>
<feature type="compositionally biased region" description="Acidic residues" evidence="9">
    <location>
        <begin position="880"/>
        <end position="890"/>
    </location>
</feature>
<proteinExistence type="predicted"/>
<dbReference type="EMBL" id="HE600968">
    <property type="protein sequence ID" value="CAP21805.2"/>
    <property type="molecule type" value="Genomic_DNA"/>
</dbReference>
<feature type="region of interest" description="Disordered" evidence="9">
    <location>
        <begin position="911"/>
        <end position="939"/>
    </location>
</feature>
<dbReference type="Gene3D" id="3.40.50.300">
    <property type="entry name" value="P-loop containing nucleotide triphosphate hydrolases"/>
    <property type="match status" value="1"/>
</dbReference>
<dbReference type="Pfam" id="PF00271">
    <property type="entry name" value="Helicase_C"/>
    <property type="match status" value="1"/>
</dbReference>
<feature type="region of interest" description="Disordered" evidence="9">
    <location>
        <begin position="847"/>
        <end position="890"/>
    </location>
</feature>
<evidence type="ECO:0000256" key="8">
    <source>
        <dbReference type="ARBA" id="ARBA00029956"/>
    </source>
</evidence>
<organism evidence="12 13">
    <name type="scientific">Caenorhabditis briggsae</name>
    <dbReference type="NCBI Taxonomy" id="6238"/>
    <lineage>
        <taxon>Eukaryota</taxon>
        <taxon>Metazoa</taxon>
        <taxon>Ecdysozoa</taxon>
        <taxon>Nematoda</taxon>
        <taxon>Chromadorea</taxon>
        <taxon>Rhabditida</taxon>
        <taxon>Rhabditina</taxon>
        <taxon>Rhabditomorpha</taxon>
        <taxon>Rhabditoidea</taxon>
        <taxon>Rhabditidae</taxon>
        <taxon>Peloderinae</taxon>
        <taxon>Caenorhabditis</taxon>
    </lineage>
</organism>
<dbReference type="InterPro" id="IPR038718">
    <property type="entry name" value="SNF2-like_sf"/>
</dbReference>
<dbReference type="InterPro" id="IPR027417">
    <property type="entry name" value="P-loop_NTPase"/>
</dbReference>
<dbReference type="InterPro" id="IPR049730">
    <property type="entry name" value="SNF2/RAD54-like_C"/>
</dbReference>
<evidence type="ECO:0000256" key="6">
    <source>
        <dbReference type="ARBA" id="ARBA00023306"/>
    </source>
</evidence>
<evidence type="ECO:0000256" key="4">
    <source>
        <dbReference type="ARBA" id="ARBA00022776"/>
    </source>
</evidence>
<dbReference type="Gene3D" id="1.20.120.850">
    <property type="entry name" value="SWI2/SNF2 ATPases, N-terminal domain"/>
    <property type="match status" value="1"/>
</dbReference>
<evidence type="ECO:0000256" key="3">
    <source>
        <dbReference type="ARBA" id="ARBA00022618"/>
    </source>
</evidence>
<dbReference type="PANTHER" id="PTHR45629">
    <property type="entry name" value="SNF2/RAD54 FAMILY MEMBER"/>
    <property type="match status" value="1"/>
</dbReference>
<dbReference type="OMA" id="EFEKWWR"/>
<feature type="domain" description="Helicase C-terminal" evidence="11">
    <location>
        <begin position="658"/>
        <end position="810"/>
    </location>
</feature>
<dbReference type="CDD" id="cd18793">
    <property type="entry name" value="SF2_C_SNF"/>
    <property type="match status" value="1"/>
</dbReference>
<dbReference type="SUPFAM" id="SSF52540">
    <property type="entry name" value="P-loop containing nucleoside triphosphate hydrolases"/>
    <property type="match status" value="2"/>
</dbReference>
<dbReference type="GO" id="GO:0005634">
    <property type="term" value="C:nucleus"/>
    <property type="evidence" value="ECO:0000318"/>
    <property type="project" value="GO_Central"/>
</dbReference>
<evidence type="ECO:0000256" key="9">
    <source>
        <dbReference type="SAM" id="MobiDB-lite"/>
    </source>
</evidence>
<reference evidence="12 13" key="1">
    <citation type="journal article" date="2003" name="PLoS Biol.">
        <title>The genome sequence of Caenorhabditis briggsae: a platform for comparative genomics.</title>
        <authorList>
            <person name="Stein L.D."/>
            <person name="Bao Z."/>
            <person name="Blasiar D."/>
            <person name="Blumenthal T."/>
            <person name="Brent M.R."/>
            <person name="Chen N."/>
            <person name="Chinwalla A."/>
            <person name="Clarke L."/>
            <person name="Clee C."/>
            <person name="Coghlan A."/>
            <person name="Coulson A."/>
            <person name="D'Eustachio P."/>
            <person name="Fitch D.H."/>
            <person name="Fulton L.A."/>
            <person name="Fulton R.E."/>
            <person name="Griffiths-Jones S."/>
            <person name="Harris T.W."/>
            <person name="Hillier L.W."/>
            <person name="Kamath R."/>
            <person name="Kuwabara P.E."/>
            <person name="Mardis E.R."/>
            <person name="Marra M.A."/>
            <person name="Miner T.L."/>
            <person name="Minx P."/>
            <person name="Mullikin J.C."/>
            <person name="Plumb R.W."/>
            <person name="Rogers J."/>
            <person name="Schein J.E."/>
            <person name="Sohrmann M."/>
            <person name="Spieth J."/>
            <person name="Stajich J.E."/>
            <person name="Wei C."/>
            <person name="Willey D."/>
            <person name="Wilson R.K."/>
            <person name="Durbin R."/>
            <person name="Waterston R.H."/>
        </authorList>
    </citation>
    <scope>NUCLEOTIDE SEQUENCE [LARGE SCALE GENOMIC DNA]</scope>
    <source>
        <strain evidence="12 13">AF16</strain>
    </source>
</reference>
<keyword evidence="13" id="KW-1185">Reference proteome</keyword>
<evidence type="ECO:0000256" key="7">
    <source>
        <dbReference type="ARBA" id="ARBA00024776"/>
    </source>
</evidence>
<name>A8WMV0_CAEBR</name>
<reference evidence="12 13" key="2">
    <citation type="journal article" date="2011" name="PLoS Genet.">
        <title>Caenorhabditis briggsae recombinant inbred line genotypes reveal inter-strain incompatibility and the evolution of recombination.</title>
        <authorList>
            <person name="Ross J.A."/>
            <person name="Koboldt D.C."/>
            <person name="Staisch J.E."/>
            <person name="Chamberlin H.M."/>
            <person name="Gupta B.P."/>
            <person name="Miller R.D."/>
            <person name="Baird S.E."/>
            <person name="Haag E.S."/>
        </authorList>
    </citation>
    <scope>NUCLEOTIDE SEQUENCE [LARGE SCALE GENOMIC DNA]</scope>
    <source>
        <strain evidence="12 13">AF16</strain>
    </source>
</reference>
<dbReference type="SMART" id="SM00490">
    <property type="entry name" value="HELICc"/>
    <property type="match status" value="1"/>
</dbReference>
<dbReference type="Gene3D" id="3.40.50.10810">
    <property type="entry name" value="Tandem AAA-ATPase domain"/>
    <property type="match status" value="2"/>
</dbReference>
<feature type="compositionally biased region" description="Acidic residues" evidence="9">
    <location>
        <begin position="847"/>
        <end position="858"/>
    </location>
</feature>